<reference evidence="3 4" key="1">
    <citation type="submission" date="2024-05" db="EMBL/GenBank/DDBJ databases">
        <title>Haplotype-resolved chromosome-level genome assembly of Huyou (Citrus changshanensis).</title>
        <authorList>
            <person name="Miao C."/>
            <person name="Chen W."/>
            <person name="Wu Y."/>
            <person name="Wang L."/>
            <person name="Zhao S."/>
            <person name="Grierson D."/>
            <person name="Xu C."/>
            <person name="Chen K."/>
        </authorList>
    </citation>
    <scope>NUCLEOTIDE SEQUENCE [LARGE SCALE GENOMIC DNA]</scope>
    <source>
        <strain evidence="3">01-14</strain>
        <tissue evidence="3">Leaf</tissue>
    </source>
</reference>
<dbReference type="PANTHER" id="PTHR23272:SF193">
    <property type="entry name" value="OS07G0624100 PROTEIN"/>
    <property type="match status" value="1"/>
</dbReference>
<evidence type="ECO:0000313" key="3">
    <source>
        <dbReference type="EMBL" id="KAK9187236.1"/>
    </source>
</evidence>
<comment type="caution">
    <text evidence="3">The sequence shown here is derived from an EMBL/GenBank/DDBJ whole genome shotgun (WGS) entry which is preliminary data.</text>
</comment>
<dbReference type="InterPro" id="IPR008906">
    <property type="entry name" value="HATC_C_dom"/>
</dbReference>
<evidence type="ECO:0000259" key="2">
    <source>
        <dbReference type="Pfam" id="PF14372"/>
    </source>
</evidence>
<accession>A0AAP0QIP5</accession>
<dbReference type="GO" id="GO:0003677">
    <property type="term" value="F:DNA binding"/>
    <property type="evidence" value="ECO:0007669"/>
    <property type="project" value="InterPro"/>
</dbReference>
<evidence type="ECO:0008006" key="5">
    <source>
        <dbReference type="Google" id="ProtNLM"/>
    </source>
</evidence>
<dbReference type="SUPFAM" id="SSF53098">
    <property type="entry name" value="Ribonuclease H-like"/>
    <property type="match status" value="1"/>
</dbReference>
<dbReference type="Pfam" id="PF14372">
    <property type="entry name" value="hAT-like_RNase-H"/>
    <property type="match status" value="1"/>
</dbReference>
<organism evidence="3 4">
    <name type="scientific">Citrus x changshan-huyou</name>
    <dbReference type="NCBI Taxonomy" id="2935761"/>
    <lineage>
        <taxon>Eukaryota</taxon>
        <taxon>Viridiplantae</taxon>
        <taxon>Streptophyta</taxon>
        <taxon>Embryophyta</taxon>
        <taxon>Tracheophyta</taxon>
        <taxon>Spermatophyta</taxon>
        <taxon>Magnoliopsida</taxon>
        <taxon>eudicotyledons</taxon>
        <taxon>Gunneridae</taxon>
        <taxon>Pentapetalae</taxon>
        <taxon>rosids</taxon>
        <taxon>malvids</taxon>
        <taxon>Sapindales</taxon>
        <taxon>Rutaceae</taxon>
        <taxon>Aurantioideae</taxon>
        <taxon>Citrus</taxon>
    </lineage>
</organism>
<gene>
    <name evidence="3" type="ORF">WN944_018628</name>
</gene>
<dbReference type="InterPro" id="IPR025525">
    <property type="entry name" value="hAT-like_transposase_RNase-H"/>
</dbReference>
<dbReference type="PANTHER" id="PTHR23272">
    <property type="entry name" value="BED FINGER-RELATED"/>
    <property type="match status" value="1"/>
</dbReference>
<dbReference type="GO" id="GO:0046983">
    <property type="term" value="F:protein dimerization activity"/>
    <property type="evidence" value="ECO:0007669"/>
    <property type="project" value="InterPro"/>
</dbReference>
<sequence length="171" mass="20380">MAENMKNKYDKYWGNYETVNPYLFVSILLDLQHKERFLRYYFVVLFGEFKANKLVVKVWNNLHSLYEEYKLLYCDDVEVMDAINAKNELEVDTEVDARQVFDSGYMRILKDNTFVECKTKVNLYLSESCENPKNESFDVLDWWKINSFKYPILSYVTRDILAIHVSTVASE</sequence>
<evidence type="ECO:0000313" key="4">
    <source>
        <dbReference type="Proteomes" id="UP001428341"/>
    </source>
</evidence>
<dbReference type="Proteomes" id="UP001428341">
    <property type="component" value="Unassembled WGS sequence"/>
</dbReference>
<protein>
    <recommendedName>
        <fullName evidence="5">HAT C-terminal dimerisation domain-containing protein</fullName>
    </recommendedName>
</protein>
<evidence type="ECO:0000259" key="1">
    <source>
        <dbReference type="Pfam" id="PF05699"/>
    </source>
</evidence>
<keyword evidence="4" id="KW-1185">Reference proteome</keyword>
<proteinExistence type="predicted"/>
<name>A0AAP0QIP5_9ROSI</name>
<feature type="domain" description="hAT-like transposase RNase-H fold" evidence="2">
    <location>
        <begin position="1"/>
        <end position="69"/>
    </location>
</feature>
<dbReference type="EMBL" id="JBCGBO010000007">
    <property type="protein sequence ID" value="KAK9187236.1"/>
    <property type="molecule type" value="Genomic_DNA"/>
</dbReference>
<dbReference type="InterPro" id="IPR012337">
    <property type="entry name" value="RNaseH-like_sf"/>
</dbReference>
<feature type="domain" description="HAT C-terminal dimerisation" evidence="1">
    <location>
        <begin position="122"/>
        <end position="171"/>
    </location>
</feature>
<dbReference type="Pfam" id="PF05699">
    <property type="entry name" value="Dimer_Tnp_hAT"/>
    <property type="match status" value="1"/>
</dbReference>
<dbReference type="AlphaFoldDB" id="A0AAP0QIP5"/>